<evidence type="ECO:0000256" key="5">
    <source>
        <dbReference type="ARBA" id="ARBA00023180"/>
    </source>
</evidence>
<evidence type="ECO:0000256" key="1">
    <source>
        <dbReference type="ARBA" id="ARBA00004182"/>
    </source>
</evidence>
<dbReference type="Gene3D" id="6.20.460.10">
    <property type="match status" value="1"/>
</dbReference>
<evidence type="ECO:0000313" key="8">
    <source>
        <dbReference type="Proteomes" id="UP000888060"/>
    </source>
</evidence>
<keyword evidence="8" id="KW-1185">Reference proteome</keyword>
<dbReference type="Pfam" id="PF03273">
    <property type="entry name" value="Baculo_gp64"/>
    <property type="match status" value="1"/>
</dbReference>
<feature type="transmembrane region" description="Helical" evidence="6">
    <location>
        <begin position="488"/>
        <end position="513"/>
    </location>
</feature>
<organism evidence="7 8">
    <name type="scientific">Jos virus</name>
    <dbReference type="NCBI Taxonomy" id="1027466"/>
    <lineage>
        <taxon>Viruses</taxon>
        <taxon>Riboviria</taxon>
        <taxon>Orthornavirae</taxon>
        <taxon>Negarnaviricota</taxon>
        <taxon>Polyploviricotina</taxon>
        <taxon>Insthoviricetes</taxon>
        <taxon>Articulavirales</taxon>
        <taxon>Orthomyxoviridae</taxon>
        <taxon>Thogotovirus</taxon>
        <taxon>Thogotovirus josense</taxon>
    </lineage>
</organism>
<keyword evidence="4 6" id="KW-0472">Membrane</keyword>
<protein>
    <submittedName>
        <fullName evidence="7">Glycoprotein</fullName>
    </submittedName>
</protein>
<evidence type="ECO:0000313" key="7">
    <source>
        <dbReference type="EMBL" id="AED98372.1"/>
    </source>
</evidence>
<dbReference type="Proteomes" id="UP000888060">
    <property type="component" value="Genome"/>
</dbReference>
<evidence type="ECO:0000256" key="2">
    <source>
        <dbReference type="ARBA" id="ARBA00022692"/>
    </source>
</evidence>
<keyword evidence="5" id="KW-0325">Glycoprotein</keyword>
<dbReference type="InterPro" id="IPR004955">
    <property type="entry name" value="Baculovirus_Gp64"/>
</dbReference>
<name>H6SW53_9ORTO</name>
<dbReference type="Gene3D" id="6.10.250.2130">
    <property type="match status" value="1"/>
</dbReference>
<dbReference type="EMBL" id="HM627171">
    <property type="protein sequence ID" value="AED98372.1"/>
    <property type="molecule type" value="Viral_cRNA"/>
</dbReference>
<evidence type="ECO:0000256" key="3">
    <source>
        <dbReference type="ARBA" id="ARBA00022844"/>
    </source>
</evidence>
<dbReference type="GO" id="GO:0055036">
    <property type="term" value="C:virion membrane"/>
    <property type="evidence" value="ECO:0007669"/>
    <property type="project" value="UniProtKB-SubCell"/>
</dbReference>
<dbReference type="RefSeq" id="YP_010840326.1">
    <property type="nucleotide sequence ID" value="NC_078617.1"/>
</dbReference>
<proteinExistence type="predicted"/>
<dbReference type="TCDB" id="1.G.15.1.3">
    <property type="family name" value="the autographa californica nuclear polyhedrosis virus major envelope glycoprotein gp64 (gp64) family"/>
</dbReference>
<dbReference type="KEGG" id="vg:80551156"/>
<evidence type="ECO:0000256" key="4">
    <source>
        <dbReference type="ARBA" id="ARBA00023136"/>
    </source>
</evidence>
<reference evidence="7" key="1">
    <citation type="journal article" date="2012" name="J. Gen. Virol.">
        <title>Genomic and antigenic characterization of Jos virus.</title>
        <authorList>
            <person name="Bussetti A.V."/>
            <person name="Palacios G."/>
            <person name="Travassos da Rosa A."/>
            <person name="Savji N."/>
            <person name="Jain K."/>
            <person name="Guzman H."/>
            <person name="Hutchison S."/>
            <person name="Popov V.L."/>
            <person name="Tesh R.B."/>
            <person name="Lipkin W.I."/>
        </authorList>
    </citation>
    <scope>NUCLEOTIDE SEQUENCE [LARGE SCALE GENOMIC DNA]</scope>
</reference>
<dbReference type="GO" id="GO:0019031">
    <property type="term" value="C:viral envelope"/>
    <property type="evidence" value="ECO:0007669"/>
    <property type="project" value="InterPro"/>
</dbReference>
<comment type="subcellular location">
    <subcellularLocation>
        <location evidence="1">Virion membrane</location>
    </subcellularLocation>
</comment>
<dbReference type="Gene3D" id="6.10.250.3010">
    <property type="match status" value="1"/>
</dbReference>
<keyword evidence="3" id="KW-0946">Virion</keyword>
<accession>H6SW53</accession>
<keyword evidence="2 6" id="KW-0812">Transmembrane</keyword>
<evidence type="ECO:0000256" key="6">
    <source>
        <dbReference type="SAM" id="Phobius"/>
    </source>
</evidence>
<keyword evidence="6" id="KW-1133">Transmembrane helix</keyword>
<dbReference type="GeneID" id="80551156"/>
<sequence>MYLLVLLVSSAHCACDFESPSGPFRLETFKPPDVEVSQVTHKVARFMPGADKEKLIIGYRALWRSYCYNGGSLDQNTGCYTSLTPVPPSRSELEEWASRGECQYGPRCTDCWGSDSRVCLTKIDPTGSWTSRRELVRRETNYKFAYHMCNQDWRCGLDVSDAFFDLEWDLNGVVVDTKLPNGSVVRHRAGSTAFWSSGQFSYLATGPSTLTKETVEINCFYDCSKCGVHNQHRGDLFCQDGPRFFKVEKSKFCFENVCYDMGASHANAHGKFQNKFKNVSSSEIPDHSRGDSDPNVALLAHKASIEDLRSLMLSQMYELEGLKVTLASIDARFQRLTDILNKIVLSVAKVDDRLIGELLAKKMASKFLTEKEFLLFKCLSPIGSDTNCYGDVMFRDGRWVKKTDTSMCVNLTETDPVGINLFNFTGLWYPTPEEVHFRGVVEDEEGWSFVAKTKEDLLKTMMLTHKGGMGTSLQDVLEYPKGWLTHQIGGLVFGGIGTYLLYGIGIVVLFVVLRRAHVL</sequence>
<dbReference type="GO" id="GO:0044003">
    <property type="term" value="P:symbiont-mediated perturbation of host process"/>
    <property type="evidence" value="ECO:0007669"/>
    <property type="project" value="InterPro"/>
</dbReference>